<feature type="region of interest" description="Disordered" evidence="1">
    <location>
        <begin position="1"/>
        <end position="43"/>
    </location>
</feature>
<accession>A0AAD5D889</accession>
<dbReference type="AlphaFoldDB" id="A0AAD5D889"/>
<feature type="compositionally biased region" description="Basic and acidic residues" evidence="1">
    <location>
        <begin position="1"/>
        <end position="14"/>
    </location>
</feature>
<organism evidence="2 3">
    <name type="scientific">Ambrosia artemisiifolia</name>
    <name type="common">Common ragweed</name>
    <dbReference type="NCBI Taxonomy" id="4212"/>
    <lineage>
        <taxon>Eukaryota</taxon>
        <taxon>Viridiplantae</taxon>
        <taxon>Streptophyta</taxon>
        <taxon>Embryophyta</taxon>
        <taxon>Tracheophyta</taxon>
        <taxon>Spermatophyta</taxon>
        <taxon>Magnoliopsida</taxon>
        <taxon>eudicotyledons</taxon>
        <taxon>Gunneridae</taxon>
        <taxon>Pentapetalae</taxon>
        <taxon>asterids</taxon>
        <taxon>campanulids</taxon>
        <taxon>Asterales</taxon>
        <taxon>Asteraceae</taxon>
        <taxon>Asteroideae</taxon>
        <taxon>Heliantheae alliance</taxon>
        <taxon>Heliantheae</taxon>
        <taxon>Ambrosia</taxon>
    </lineage>
</organism>
<feature type="non-terminal residue" evidence="2">
    <location>
        <position position="1"/>
    </location>
</feature>
<dbReference type="EMBL" id="JAMZMK010000532">
    <property type="protein sequence ID" value="KAI7756166.1"/>
    <property type="molecule type" value="Genomic_DNA"/>
</dbReference>
<keyword evidence="3" id="KW-1185">Reference proteome</keyword>
<comment type="caution">
    <text evidence="2">The sequence shown here is derived from an EMBL/GenBank/DDBJ whole genome shotgun (WGS) entry which is preliminary data.</text>
</comment>
<evidence type="ECO:0000313" key="3">
    <source>
        <dbReference type="Proteomes" id="UP001206925"/>
    </source>
</evidence>
<evidence type="ECO:0000313" key="2">
    <source>
        <dbReference type="EMBL" id="KAI7756166.1"/>
    </source>
</evidence>
<evidence type="ECO:0000256" key="1">
    <source>
        <dbReference type="SAM" id="MobiDB-lite"/>
    </source>
</evidence>
<protein>
    <submittedName>
        <fullName evidence="2">Uncharacterized protein</fullName>
    </submittedName>
</protein>
<sequence length="170" mass="19515">REGERERTEKEREANRRRKEGTREDVKGHRPTCTGDGDGSGRSRRLLVTEVTTMVALGEDDGGRGGHGGGSMVLRWWWKKKTAAAVLFRNGWEYYDGVQGVSMKRCRLVQHRSAKVKPGQQTSQPNYILKATYGTIRRIRRTLDIETRTKGTTSRTENELRTIWISRHMI</sequence>
<proteinExistence type="predicted"/>
<reference evidence="2" key="1">
    <citation type="submission" date="2022-06" db="EMBL/GenBank/DDBJ databases">
        <title>Uncovering the hologenomic basis of an extraordinary plant invasion.</title>
        <authorList>
            <person name="Bieker V.C."/>
            <person name="Martin M.D."/>
            <person name="Gilbert T."/>
            <person name="Hodgins K."/>
            <person name="Battlay P."/>
            <person name="Petersen B."/>
            <person name="Wilson J."/>
        </authorList>
    </citation>
    <scope>NUCLEOTIDE SEQUENCE</scope>
    <source>
        <strain evidence="2">AA19_3_7</strain>
        <tissue evidence="2">Leaf</tissue>
    </source>
</reference>
<name>A0AAD5D889_AMBAR</name>
<dbReference type="Proteomes" id="UP001206925">
    <property type="component" value="Unassembled WGS sequence"/>
</dbReference>
<gene>
    <name evidence="2" type="ORF">M8C21_001478</name>
</gene>